<organism evidence="12 13">
    <name type="scientific">Paludibacterium purpuratum</name>
    <dbReference type="NCBI Taxonomy" id="1144873"/>
    <lineage>
        <taxon>Bacteria</taxon>
        <taxon>Pseudomonadati</taxon>
        <taxon>Pseudomonadota</taxon>
        <taxon>Betaproteobacteria</taxon>
        <taxon>Neisseriales</taxon>
        <taxon>Chromobacteriaceae</taxon>
        <taxon>Paludibacterium</taxon>
    </lineage>
</organism>
<name>A0A4R7B7T8_9NEIS</name>
<dbReference type="InterPro" id="IPR017945">
    <property type="entry name" value="DHBP_synth_RibB-like_a/b_dom"/>
</dbReference>
<evidence type="ECO:0000256" key="6">
    <source>
        <dbReference type="ARBA" id="ARBA00022833"/>
    </source>
</evidence>
<evidence type="ECO:0000259" key="10">
    <source>
        <dbReference type="PROSITE" id="PS51160"/>
    </source>
</evidence>
<evidence type="ECO:0000256" key="9">
    <source>
        <dbReference type="PROSITE-ProRule" id="PRU00520"/>
    </source>
</evidence>
<dbReference type="Pfam" id="PF17788">
    <property type="entry name" value="HypF_C"/>
    <property type="match status" value="1"/>
</dbReference>
<dbReference type="OrthoDB" id="9808093at2"/>
<dbReference type="InterPro" id="IPR017968">
    <property type="entry name" value="Acylphosphatase_CS"/>
</dbReference>
<feature type="domain" description="YrdC-like" evidence="11">
    <location>
        <begin position="201"/>
        <end position="401"/>
    </location>
</feature>
<dbReference type="GO" id="GO:0008270">
    <property type="term" value="F:zinc ion binding"/>
    <property type="evidence" value="ECO:0007669"/>
    <property type="project" value="UniProtKB-KW"/>
</dbReference>
<evidence type="ECO:0000256" key="7">
    <source>
        <dbReference type="ARBA" id="ARBA00048220"/>
    </source>
</evidence>
<comment type="pathway">
    <text evidence="1 8">Protein modification; [NiFe] hydrogenase maturation.</text>
</comment>
<keyword evidence="4" id="KW-0479">Metal-binding</keyword>
<dbReference type="PROSITE" id="PS00150">
    <property type="entry name" value="ACYLPHOSPHATASE_1"/>
    <property type="match status" value="1"/>
</dbReference>
<dbReference type="InterPro" id="IPR055128">
    <property type="entry name" value="HypF_C_2"/>
</dbReference>
<dbReference type="PIRSF" id="PIRSF006256">
    <property type="entry name" value="CMPcnvr_hdrg_mat"/>
    <property type="match status" value="1"/>
</dbReference>
<keyword evidence="5" id="KW-0863">Zinc-finger</keyword>
<dbReference type="EC" id="6.2.-.-" evidence="8"/>
<protein>
    <recommendedName>
        <fullName evidence="8">Carbamoyltransferase HypF</fullName>
        <ecNumber evidence="8">6.2.-.-</ecNumber>
    </recommendedName>
</protein>
<dbReference type="PROSITE" id="PS51163">
    <property type="entry name" value="YRDC"/>
    <property type="match status" value="1"/>
</dbReference>
<dbReference type="Gene3D" id="3.30.420.360">
    <property type="match status" value="1"/>
</dbReference>
<dbReference type="Gene3D" id="3.30.110.120">
    <property type="match status" value="1"/>
</dbReference>
<dbReference type="GO" id="GO:0051604">
    <property type="term" value="P:protein maturation"/>
    <property type="evidence" value="ECO:0007669"/>
    <property type="project" value="TreeGrafter"/>
</dbReference>
<dbReference type="InterPro" id="IPR001792">
    <property type="entry name" value="Acylphosphatase-like_dom"/>
</dbReference>
<sequence length="764" mass="81936">MTVERQRLVVRGIVQGVGFRPFVFRLACELGLTGWVRNDAQGVTIEAQGDPALLDTLPTRLRDGKPPLARIDAIEVTPLAPQPESEFAIRLNHGGGTVDSAAIGPDTAICPACLAELFEPTDRRYRYAFINCTDCGPRYTLVRHLPYDRAATSMASFPQCPRCQAEYDDPRARRFHAEPNACPTCGPSLSLTDLAGTSLPGDPIAETLALLRQGQIVAIKGLGGFHLACDAQNPAAVARLRARKAREAKPLALMVANPASLDAWVEWQPGDAALLTQAARPIVLLRKGPAADRALPDIAPGLAWLGAMLPYTPLHYLLFHEAAGRPAGLDWLQQPQSLALIMTSANPHGEPLVIDNEAALSQLAGLADAILMHDRAIVIRCDDSVLRQEEGRAQFLRRARGYTPLGIPLARMGPAVLAMGGFYKNALCIVRRDQAYLSQHIGDLDRVAVCLAQEAAVGHWLHLLQLTPQAVAHDLHPDFHGSRLALRLAEEWQVPAIAVQHHHAHIAAVLAEHGVDRPVLGLALDGVGLGDDGQAWGGELLRVDGAQYQRLGHLRPIGLPGGDRAAREPWRMGAAALALLGRGDEIAQRFATEPTAPQLAQMLARGVPNTTSMGRWFDAAAGLLGIQPRMQFEGQAAMLLEGLAERHGPIAVDNALYRVGAELDLLPLVARLADETDAQRGAALFHAVLIEALADWVLDAARSQGLGIVVCGGGCWLNAVLSRGMRQALKARGLQMLSARAVPPGDGGLALGQAWVARHVYAAR</sequence>
<feature type="domain" description="Acylphosphatase-like" evidence="10">
    <location>
        <begin position="5"/>
        <end position="91"/>
    </location>
</feature>
<dbReference type="NCBIfam" id="TIGR00143">
    <property type="entry name" value="hypF"/>
    <property type="match status" value="1"/>
</dbReference>
<keyword evidence="3" id="KW-0436">Ligase</keyword>
<dbReference type="InterPro" id="IPR006070">
    <property type="entry name" value="Sua5-like_dom"/>
</dbReference>
<dbReference type="GO" id="GO:0003998">
    <property type="term" value="F:acylphosphatase activity"/>
    <property type="evidence" value="ECO:0007669"/>
    <property type="project" value="UniProtKB-EC"/>
</dbReference>
<proteinExistence type="inferred from homology"/>
<dbReference type="Proteomes" id="UP000295611">
    <property type="component" value="Unassembled WGS sequence"/>
</dbReference>
<dbReference type="SUPFAM" id="SSF54975">
    <property type="entry name" value="Acylphosphatase/BLUF domain-like"/>
    <property type="match status" value="1"/>
</dbReference>
<reference evidence="12 13" key="1">
    <citation type="submission" date="2019-03" db="EMBL/GenBank/DDBJ databases">
        <title>Genomic Encyclopedia of Type Strains, Phase III (KMG-III): the genomes of soil and plant-associated and newly described type strains.</title>
        <authorList>
            <person name="Whitman W."/>
        </authorList>
    </citation>
    <scope>NUCLEOTIDE SEQUENCE [LARGE SCALE GENOMIC DNA]</scope>
    <source>
        <strain evidence="12 13">CECT 8976</strain>
    </source>
</reference>
<dbReference type="Pfam" id="PF22521">
    <property type="entry name" value="HypF_C_2"/>
    <property type="match status" value="1"/>
</dbReference>
<gene>
    <name evidence="12" type="ORF">DFP86_10710</name>
</gene>
<evidence type="ECO:0000256" key="8">
    <source>
        <dbReference type="PIRNR" id="PIRNR006256"/>
    </source>
</evidence>
<dbReference type="Gene3D" id="3.30.420.40">
    <property type="match status" value="1"/>
</dbReference>
<evidence type="ECO:0000313" key="12">
    <source>
        <dbReference type="EMBL" id="TDR79647.1"/>
    </source>
</evidence>
<evidence type="ECO:0000313" key="13">
    <source>
        <dbReference type="Proteomes" id="UP000295611"/>
    </source>
</evidence>
<dbReference type="Pfam" id="PF00708">
    <property type="entry name" value="Acylphosphatase"/>
    <property type="match status" value="1"/>
</dbReference>
<dbReference type="EMBL" id="SNZP01000007">
    <property type="protein sequence ID" value="TDR79647.1"/>
    <property type="molecule type" value="Genomic_DNA"/>
</dbReference>
<dbReference type="InterPro" id="IPR004421">
    <property type="entry name" value="Carbamoyltransferase_HypF"/>
</dbReference>
<dbReference type="SUPFAM" id="SSF55821">
    <property type="entry name" value="YrdC/RibB"/>
    <property type="match status" value="1"/>
</dbReference>
<comment type="caution">
    <text evidence="12">The sequence shown here is derived from an EMBL/GenBank/DDBJ whole genome shotgun (WGS) entry which is preliminary data.</text>
</comment>
<comment type="function">
    <text evidence="8">Involved in the maturation of [NiFe] hydrogenases. Along with HypE, it catalyzes the synthesis of the CN ligands of the active site iron of [NiFe]-hydrogenases. HypF functions as a carbamoyl transferase using carbamoylphosphate as a substrate and transferring the carboxamido moiety in an ATP-dependent reaction to the thiolate of the C-terminal cysteine of HypE yielding a protein-S-carboxamide.</text>
</comment>
<comment type="catalytic activity">
    <reaction evidence="7 8">
        <text>C-terminal L-cysteinyl-[HypE protein] + carbamoyl phosphate + ATP + H2O = C-terminal S-carboxamide-L-cysteinyl-[HypE protein] + AMP + phosphate + diphosphate + H(+)</text>
        <dbReference type="Rhea" id="RHEA:55636"/>
        <dbReference type="Rhea" id="RHEA-COMP:14247"/>
        <dbReference type="Rhea" id="RHEA-COMP:14392"/>
        <dbReference type="ChEBI" id="CHEBI:15377"/>
        <dbReference type="ChEBI" id="CHEBI:15378"/>
        <dbReference type="ChEBI" id="CHEBI:30616"/>
        <dbReference type="ChEBI" id="CHEBI:33019"/>
        <dbReference type="ChEBI" id="CHEBI:43474"/>
        <dbReference type="ChEBI" id="CHEBI:58228"/>
        <dbReference type="ChEBI" id="CHEBI:76913"/>
        <dbReference type="ChEBI" id="CHEBI:139126"/>
        <dbReference type="ChEBI" id="CHEBI:456215"/>
    </reaction>
</comment>
<evidence type="ECO:0000256" key="1">
    <source>
        <dbReference type="ARBA" id="ARBA00004711"/>
    </source>
</evidence>
<dbReference type="InterPro" id="IPR036046">
    <property type="entry name" value="Acylphosphatase-like_dom_sf"/>
</dbReference>
<dbReference type="Gene3D" id="3.90.870.50">
    <property type="match status" value="1"/>
</dbReference>
<evidence type="ECO:0000256" key="2">
    <source>
        <dbReference type="ARBA" id="ARBA00008097"/>
    </source>
</evidence>
<evidence type="ECO:0000256" key="3">
    <source>
        <dbReference type="ARBA" id="ARBA00022598"/>
    </source>
</evidence>
<evidence type="ECO:0000259" key="11">
    <source>
        <dbReference type="PROSITE" id="PS51163"/>
    </source>
</evidence>
<dbReference type="Pfam" id="PF01300">
    <property type="entry name" value="Sua5_yciO_yrdC"/>
    <property type="match status" value="1"/>
</dbReference>
<evidence type="ECO:0000256" key="5">
    <source>
        <dbReference type="ARBA" id="ARBA00022771"/>
    </source>
</evidence>
<dbReference type="PROSITE" id="PS51160">
    <property type="entry name" value="ACYLPHOSPHATASE_3"/>
    <property type="match status" value="1"/>
</dbReference>
<comment type="catalytic activity">
    <reaction evidence="9">
        <text>an acyl phosphate + H2O = a carboxylate + phosphate + H(+)</text>
        <dbReference type="Rhea" id="RHEA:14965"/>
        <dbReference type="ChEBI" id="CHEBI:15377"/>
        <dbReference type="ChEBI" id="CHEBI:15378"/>
        <dbReference type="ChEBI" id="CHEBI:29067"/>
        <dbReference type="ChEBI" id="CHEBI:43474"/>
        <dbReference type="ChEBI" id="CHEBI:59918"/>
        <dbReference type="EC" id="3.6.1.7"/>
    </reaction>
</comment>
<dbReference type="UniPathway" id="UPA00335"/>
<evidence type="ECO:0000256" key="4">
    <source>
        <dbReference type="ARBA" id="ARBA00022723"/>
    </source>
</evidence>
<dbReference type="InterPro" id="IPR041440">
    <property type="entry name" value="HypF_C"/>
</dbReference>
<dbReference type="PANTHER" id="PTHR42959:SF1">
    <property type="entry name" value="CARBAMOYLTRANSFERASE HYPF"/>
    <property type="match status" value="1"/>
</dbReference>
<keyword evidence="9" id="KW-0378">Hydrolase</keyword>
<feature type="active site" evidence="9">
    <location>
        <position position="38"/>
    </location>
</feature>
<accession>A0A4R7B7T8</accession>
<dbReference type="InterPro" id="IPR051060">
    <property type="entry name" value="Carbamoyltrans_HypF-like"/>
</dbReference>
<dbReference type="AlphaFoldDB" id="A0A4R7B7T8"/>
<keyword evidence="6" id="KW-0862">Zinc</keyword>
<dbReference type="GO" id="GO:0016874">
    <property type="term" value="F:ligase activity"/>
    <property type="evidence" value="ECO:0007669"/>
    <property type="project" value="UniProtKB-UniRule"/>
</dbReference>
<feature type="active site" evidence="9">
    <location>
        <position position="20"/>
    </location>
</feature>
<dbReference type="InterPro" id="IPR011125">
    <property type="entry name" value="Znf_HypF"/>
</dbReference>
<dbReference type="Pfam" id="PF07503">
    <property type="entry name" value="zf-HYPF"/>
    <property type="match status" value="2"/>
</dbReference>
<comment type="similarity">
    <text evidence="2 8">Belongs to the carbamoyltransferase HypF family.</text>
</comment>
<keyword evidence="13" id="KW-1185">Reference proteome</keyword>
<dbReference type="GO" id="GO:0016743">
    <property type="term" value="F:carboxyl- or carbamoyltransferase activity"/>
    <property type="evidence" value="ECO:0007669"/>
    <property type="project" value="UniProtKB-UniRule"/>
</dbReference>
<dbReference type="GO" id="GO:0003725">
    <property type="term" value="F:double-stranded RNA binding"/>
    <property type="evidence" value="ECO:0007669"/>
    <property type="project" value="InterPro"/>
</dbReference>
<dbReference type="PANTHER" id="PTHR42959">
    <property type="entry name" value="CARBAMOYLTRANSFERASE"/>
    <property type="match status" value="1"/>
</dbReference>